<accession>A0A4R9A9Z2</accession>
<dbReference type="Proteomes" id="UP000297447">
    <property type="component" value="Unassembled WGS sequence"/>
</dbReference>
<feature type="compositionally biased region" description="Low complexity" evidence="1">
    <location>
        <begin position="1"/>
        <end position="18"/>
    </location>
</feature>
<name>A0A4R9A9Z2_9MICO</name>
<sequence length="320" mass="34896">MTLSPRRAPGRRGPSSRGFWGTREKPRRLIAILVVAALVAFGAAAAFTAGSAALERSAAIPAVTPSDEIDPDDFDPGLIISDYNFYNADAMTASEVQTFLENRSCNPRDGSPCLWEYRESTQSEPAHGAGHCAAYVGQPHERASTIIARVSEACGISPRVLLVLLQKEQSLLTAPNESGYLRATGYGCPDTADCNADYFGFFNQVYNAAWQFRQYTQEPDRAFQVGTIDVGYFPDTACGSAPVKIVNQATANLYNYTPYQPSPQTLAGTADDCSTYGNLNFWSFYTQWFGEPDSARYPDFFDPCLNLVDGQPCRAGTLFG</sequence>
<dbReference type="EMBL" id="SOHE01000016">
    <property type="protein sequence ID" value="TFD54567.1"/>
    <property type="molecule type" value="Genomic_DNA"/>
</dbReference>
<keyword evidence="3" id="KW-1185">Reference proteome</keyword>
<gene>
    <name evidence="2" type="ORF">E3T55_03895</name>
</gene>
<comment type="caution">
    <text evidence="2">The sequence shown here is derived from an EMBL/GenBank/DDBJ whole genome shotgun (WGS) entry which is preliminary data.</text>
</comment>
<evidence type="ECO:0000313" key="3">
    <source>
        <dbReference type="Proteomes" id="UP000297447"/>
    </source>
</evidence>
<evidence type="ECO:0000313" key="2">
    <source>
        <dbReference type="EMBL" id="TFD54567.1"/>
    </source>
</evidence>
<dbReference type="AlphaFoldDB" id="A0A4R9A9Z2"/>
<feature type="region of interest" description="Disordered" evidence="1">
    <location>
        <begin position="1"/>
        <end position="20"/>
    </location>
</feature>
<proteinExistence type="predicted"/>
<evidence type="ECO:0008006" key="4">
    <source>
        <dbReference type="Google" id="ProtNLM"/>
    </source>
</evidence>
<organism evidence="2 3">
    <name type="scientific">Cryobacterium frigoriphilum</name>
    <dbReference type="NCBI Taxonomy" id="1259150"/>
    <lineage>
        <taxon>Bacteria</taxon>
        <taxon>Bacillati</taxon>
        <taxon>Actinomycetota</taxon>
        <taxon>Actinomycetes</taxon>
        <taxon>Micrococcales</taxon>
        <taxon>Microbacteriaceae</taxon>
        <taxon>Cryobacterium</taxon>
    </lineage>
</organism>
<protein>
    <recommendedName>
        <fullName evidence="4">Hemagglutinin</fullName>
    </recommendedName>
</protein>
<dbReference type="RefSeq" id="WP_134518240.1">
    <property type="nucleotide sequence ID" value="NZ_SOHE01000016.1"/>
</dbReference>
<reference evidence="2 3" key="1">
    <citation type="submission" date="2019-03" db="EMBL/GenBank/DDBJ databases">
        <title>Genomics of glacier-inhabiting Cryobacterium strains.</title>
        <authorList>
            <person name="Liu Q."/>
            <person name="Xin Y.-H."/>
        </authorList>
    </citation>
    <scope>NUCLEOTIDE SEQUENCE [LARGE SCALE GENOMIC DNA]</scope>
    <source>
        <strain evidence="2 3">Hh14</strain>
    </source>
</reference>
<evidence type="ECO:0000256" key="1">
    <source>
        <dbReference type="SAM" id="MobiDB-lite"/>
    </source>
</evidence>
<dbReference type="OrthoDB" id="9764271at2"/>